<dbReference type="OMA" id="GHWEAGQ"/>
<evidence type="ECO:0000259" key="11">
    <source>
        <dbReference type="Pfam" id="PF01698"/>
    </source>
</evidence>
<dbReference type="GO" id="GO:0005634">
    <property type="term" value="C:nucleus"/>
    <property type="evidence" value="ECO:0007669"/>
    <property type="project" value="UniProtKB-SubCell"/>
</dbReference>
<dbReference type="PANTHER" id="PTHR36079:SF1">
    <property type="entry name" value="PROTEIN LEAFY"/>
    <property type="match status" value="1"/>
</dbReference>
<keyword evidence="4 9" id="KW-0805">Transcription regulation</keyword>
<dbReference type="Proteomes" id="UP000316621">
    <property type="component" value="Chromosome 4"/>
</dbReference>
<evidence type="ECO:0000256" key="8">
    <source>
        <dbReference type="ARBA" id="ARBA00023242"/>
    </source>
</evidence>
<dbReference type="Pfam" id="PF17538">
    <property type="entry name" value="C_LFY_FLO"/>
    <property type="match status" value="1"/>
</dbReference>
<name>A0A4Y7JES5_PAPSO</name>
<protein>
    <recommendedName>
        <fullName evidence="9">Floricaula/leafy-like transcription factor</fullName>
    </recommendedName>
</protein>
<comment type="subcellular location">
    <subcellularLocation>
        <location evidence="1 9">Nucleus</location>
    </subcellularLocation>
</comment>
<dbReference type="GO" id="GO:0003677">
    <property type="term" value="F:DNA binding"/>
    <property type="evidence" value="ECO:0007669"/>
    <property type="project" value="UniProtKB-UniRule"/>
</dbReference>
<dbReference type="InterPro" id="IPR002910">
    <property type="entry name" value="FLO_LFY"/>
</dbReference>
<keyword evidence="7 9" id="KW-0804">Transcription</keyword>
<feature type="domain" description="Floricaula/leafy DNA-binding C-terminal" evidence="12">
    <location>
        <begin position="258"/>
        <end position="424"/>
    </location>
</feature>
<accession>A0A4Y7JES5</accession>
<dbReference type="GO" id="GO:0006355">
    <property type="term" value="P:regulation of DNA-templated transcription"/>
    <property type="evidence" value="ECO:0007669"/>
    <property type="project" value="UniProtKB-UniRule"/>
</dbReference>
<evidence type="ECO:0000313" key="14">
    <source>
        <dbReference type="Proteomes" id="UP000316621"/>
    </source>
</evidence>
<evidence type="ECO:0000256" key="7">
    <source>
        <dbReference type="ARBA" id="ARBA00023163"/>
    </source>
</evidence>
<feature type="domain" description="Floricaula/Leafy protein SAM" evidence="11">
    <location>
        <begin position="86"/>
        <end position="155"/>
    </location>
</feature>
<evidence type="ECO:0000256" key="6">
    <source>
        <dbReference type="ARBA" id="ARBA00023159"/>
    </source>
</evidence>
<feature type="compositionally biased region" description="Pro residues" evidence="10">
    <location>
        <begin position="20"/>
        <end position="37"/>
    </location>
</feature>
<dbReference type="InterPro" id="IPR035079">
    <property type="entry name" value="LFY_SAM"/>
</dbReference>
<keyword evidence="5 9" id="KW-0238">DNA-binding</keyword>
<keyword evidence="6 9" id="KW-0010">Activator</keyword>
<organism evidence="13 14">
    <name type="scientific">Papaver somniferum</name>
    <name type="common">Opium poppy</name>
    <dbReference type="NCBI Taxonomy" id="3469"/>
    <lineage>
        <taxon>Eukaryota</taxon>
        <taxon>Viridiplantae</taxon>
        <taxon>Streptophyta</taxon>
        <taxon>Embryophyta</taxon>
        <taxon>Tracheophyta</taxon>
        <taxon>Spermatophyta</taxon>
        <taxon>Magnoliopsida</taxon>
        <taxon>Ranunculales</taxon>
        <taxon>Papaveraceae</taxon>
        <taxon>Papaveroideae</taxon>
        <taxon>Papaver</taxon>
    </lineage>
</organism>
<feature type="compositionally biased region" description="Basic residues" evidence="10">
    <location>
        <begin position="226"/>
        <end position="240"/>
    </location>
</feature>
<dbReference type="Gramene" id="RZC59593">
    <property type="protein sequence ID" value="RZC59593"/>
    <property type="gene ID" value="C5167_006896"/>
</dbReference>
<keyword evidence="8 9" id="KW-0539">Nucleus</keyword>
<comment type="function">
    <text evidence="9">Probable transcription factor.</text>
</comment>
<evidence type="ECO:0000259" key="12">
    <source>
        <dbReference type="Pfam" id="PF17538"/>
    </source>
</evidence>
<evidence type="ECO:0000256" key="2">
    <source>
        <dbReference type="ARBA" id="ARBA00009383"/>
    </source>
</evidence>
<dbReference type="EMBL" id="CM010718">
    <property type="protein sequence ID" value="RZC59593.1"/>
    <property type="molecule type" value="Genomic_DNA"/>
</dbReference>
<dbReference type="InterPro" id="IPR035209">
    <property type="entry name" value="FLO/LFY_C"/>
</dbReference>
<evidence type="ECO:0000256" key="3">
    <source>
        <dbReference type="ARBA" id="ARBA00022473"/>
    </source>
</evidence>
<feature type="compositionally biased region" description="Polar residues" evidence="10">
    <location>
        <begin position="42"/>
        <end position="73"/>
    </location>
</feature>
<feature type="region of interest" description="Disordered" evidence="10">
    <location>
        <begin position="17"/>
        <end position="80"/>
    </location>
</feature>
<keyword evidence="3" id="KW-0217">Developmental protein</keyword>
<evidence type="ECO:0000256" key="5">
    <source>
        <dbReference type="ARBA" id="ARBA00023125"/>
    </source>
</evidence>
<evidence type="ECO:0000256" key="10">
    <source>
        <dbReference type="SAM" id="MobiDB-lite"/>
    </source>
</evidence>
<evidence type="ECO:0000256" key="9">
    <source>
        <dbReference type="RuleBase" id="RU366064"/>
    </source>
</evidence>
<dbReference type="AlphaFoldDB" id="A0A4Y7JES5"/>
<feature type="region of interest" description="Disordered" evidence="10">
    <location>
        <begin position="208"/>
        <end position="263"/>
    </location>
</feature>
<dbReference type="PANTHER" id="PTHR36079">
    <property type="entry name" value="PROTEIN LEAFY"/>
    <property type="match status" value="1"/>
</dbReference>
<dbReference type="Gene3D" id="1.10.4180.10">
    <property type="entry name" value="Protein LEAFY"/>
    <property type="match status" value="1"/>
</dbReference>
<dbReference type="STRING" id="3469.A0A4Y7JES5"/>
<evidence type="ECO:0000313" key="13">
    <source>
        <dbReference type="EMBL" id="RZC59593.1"/>
    </source>
</evidence>
<comment type="similarity">
    <text evidence="2 9">Belongs to the FLO/LFY family.</text>
</comment>
<proteinExistence type="inferred from homology"/>
<reference evidence="13 14" key="1">
    <citation type="journal article" date="2018" name="Science">
        <title>The opium poppy genome and morphinan production.</title>
        <authorList>
            <person name="Guo L."/>
            <person name="Winzer T."/>
            <person name="Yang X."/>
            <person name="Li Y."/>
            <person name="Ning Z."/>
            <person name="He Z."/>
            <person name="Teodor R."/>
            <person name="Lu Y."/>
            <person name="Bowser T.A."/>
            <person name="Graham I.A."/>
            <person name="Ye K."/>
        </authorList>
    </citation>
    <scope>NUCLEOTIDE SEQUENCE [LARGE SCALE GENOMIC DNA]</scope>
    <source>
        <strain evidence="14">cv. HN1</strain>
        <tissue evidence="13">Leaves</tissue>
    </source>
</reference>
<feature type="compositionally biased region" description="Gly residues" evidence="10">
    <location>
        <begin position="251"/>
        <end position="261"/>
    </location>
</feature>
<sequence>MDPHDVYHALSANIYKWDPRGPPPLPPHTQPPPPQPQPTTTMVQHNNNIHAALQSSPGSSSYSALMRPNSSTNYRDHHDHHQHQLGLEDFFQPYGIRYHTVAKISELGFTVKTLLEMRDEDLDEMMNNVSLLYRWELLVGERYGIKAAVHAEQRNRSRDHDADLIRRGQLITNDSATNALDALSQEVKISDDDTVCIKGLSEEAVQQEKEVMGSGGALESVPTKELKKKKKKQQQRRRKGVLSNEDDEGEGSGSDGGGGGVITERHREHPFIVTEPGEVARGKKNGLDYLFHLYEQCRDFLIEVQNNAKERGEKCPTKVTNQVFRYAKKAGASYINKPKMRHYVHCYALHCLDPEGSNALRRAFKERGENVGAWRQACYEPLVKMAALQGHCDIDAIFEAHPRLCIWYVPTKLRHLCHAQRQITTSASTATGTTSAPVVITGPRPAGPSF</sequence>
<keyword evidence="14" id="KW-1185">Reference proteome</keyword>
<gene>
    <name evidence="13" type="ORF">C5167_006896</name>
</gene>
<dbReference type="InterPro" id="IPR038276">
    <property type="entry name" value="Floricaula/leafy_C_sf"/>
</dbReference>
<evidence type="ECO:0000256" key="4">
    <source>
        <dbReference type="ARBA" id="ARBA00023015"/>
    </source>
</evidence>
<evidence type="ECO:0000256" key="1">
    <source>
        <dbReference type="ARBA" id="ARBA00004123"/>
    </source>
</evidence>
<dbReference type="Pfam" id="PF01698">
    <property type="entry name" value="SAM_LFY"/>
    <property type="match status" value="1"/>
</dbReference>